<dbReference type="Gramene" id="OE9A011572T1">
    <property type="protein sequence ID" value="OE9A011572C1"/>
    <property type="gene ID" value="OE9A011572"/>
</dbReference>
<name>A0A8S0UTH7_OLEEU</name>
<dbReference type="Proteomes" id="UP000594638">
    <property type="component" value="Unassembled WGS sequence"/>
</dbReference>
<sequence length="71" mass="7128">MWLYQNVGGAGDCRGGDGNGVNFGLDVDVAAAMGFSTECGVGGNNGTIVLQVVIAVVVVEMGCAYEASPMI</sequence>
<reference evidence="1 2" key="1">
    <citation type="submission" date="2019-12" db="EMBL/GenBank/DDBJ databases">
        <authorList>
            <person name="Alioto T."/>
            <person name="Alioto T."/>
            <person name="Gomez Garrido J."/>
        </authorList>
    </citation>
    <scope>NUCLEOTIDE SEQUENCE [LARGE SCALE GENOMIC DNA]</scope>
</reference>
<evidence type="ECO:0000313" key="1">
    <source>
        <dbReference type="EMBL" id="CAA3023621.1"/>
    </source>
</evidence>
<accession>A0A8S0UTH7</accession>
<dbReference type="EMBL" id="CACTIH010009093">
    <property type="protein sequence ID" value="CAA3023621.1"/>
    <property type="molecule type" value="Genomic_DNA"/>
</dbReference>
<gene>
    <name evidence="1" type="ORF">OLEA9_A011572</name>
</gene>
<protein>
    <submittedName>
        <fullName evidence="1">Uncharacterized protein</fullName>
    </submittedName>
</protein>
<dbReference type="AlphaFoldDB" id="A0A8S0UTH7"/>
<keyword evidence="2" id="KW-1185">Reference proteome</keyword>
<proteinExistence type="predicted"/>
<evidence type="ECO:0000313" key="2">
    <source>
        <dbReference type="Proteomes" id="UP000594638"/>
    </source>
</evidence>
<organism evidence="1 2">
    <name type="scientific">Olea europaea subsp. europaea</name>
    <dbReference type="NCBI Taxonomy" id="158383"/>
    <lineage>
        <taxon>Eukaryota</taxon>
        <taxon>Viridiplantae</taxon>
        <taxon>Streptophyta</taxon>
        <taxon>Embryophyta</taxon>
        <taxon>Tracheophyta</taxon>
        <taxon>Spermatophyta</taxon>
        <taxon>Magnoliopsida</taxon>
        <taxon>eudicotyledons</taxon>
        <taxon>Gunneridae</taxon>
        <taxon>Pentapetalae</taxon>
        <taxon>asterids</taxon>
        <taxon>lamiids</taxon>
        <taxon>Lamiales</taxon>
        <taxon>Oleaceae</taxon>
        <taxon>Oleeae</taxon>
        <taxon>Olea</taxon>
    </lineage>
</organism>
<comment type="caution">
    <text evidence="1">The sequence shown here is derived from an EMBL/GenBank/DDBJ whole genome shotgun (WGS) entry which is preliminary data.</text>
</comment>